<feature type="domain" description="Globin-sensor" evidence="1">
    <location>
        <begin position="14"/>
        <end position="158"/>
    </location>
</feature>
<dbReference type="CDD" id="cd01068">
    <property type="entry name" value="globin_sensor"/>
    <property type="match status" value="1"/>
</dbReference>
<sequence length="189" mass="21025">MSEIDFAALAVHGKSYAGFTAEDEALLLAEGTKLLPYMAQVTDGFYADLQSIPEATQFLEGRLESLKKTHQAWLEGIFTGPYDEKFAALMHHVGEVHVRVKLPVEFMSSGIVLINNHMSPVLAEVYADDVPTMGRMMRAVNAVTGFALIIMQESYQTSLLAEELERFLAITGMSRRLFDNLANAYRDTD</sequence>
<dbReference type="InterPro" id="IPR009050">
    <property type="entry name" value="Globin-like_sf"/>
</dbReference>
<dbReference type="InterPro" id="IPR044398">
    <property type="entry name" value="Globin-sensor_dom"/>
</dbReference>
<dbReference type="Gene3D" id="1.10.490.10">
    <property type="entry name" value="Globins"/>
    <property type="match status" value="1"/>
</dbReference>
<dbReference type="Proteomes" id="UP000640333">
    <property type="component" value="Unassembled WGS sequence"/>
</dbReference>
<gene>
    <name evidence="2" type="ORF">IOQ59_07160</name>
</gene>
<dbReference type="Pfam" id="PF11563">
    <property type="entry name" value="Protoglobin"/>
    <property type="match status" value="1"/>
</dbReference>
<accession>A0A8J7FCT0</accession>
<proteinExistence type="predicted"/>
<dbReference type="EMBL" id="JADEYS010000005">
    <property type="protein sequence ID" value="MBE9397039.1"/>
    <property type="molecule type" value="Genomic_DNA"/>
</dbReference>
<evidence type="ECO:0000313" key="3">
    <source>
        <dbReference type="Proteomes" id="UP000640333"/>
    </source>
</evidence>
<organism evidence="2 3">
    <name type="scientific">Pontibacterium sinense</name>
    <dbReference type="NCBI Taxonomy" id="2781979"/>
    <lineage>
        <taxon>Bacteria</taxon>
        <taxon>Pseudomonadati</taxon>
        <taxon>Pseudomonadota</taxon>
        <taxon>Gammaproteobacteria</taxon>
        <taxon>Oceanospirillales</taxon>
        <taxon>Oceanospirillaceae</taxon>
        <taxon>Pontibacterium</taxon>
    </lineage>
</organism>
<dbReference type="GO" id="GO:0020037">
    <property type="term" value="F:heme binding"/>
    <property type="evidence" value="ECO:0007669"/>
    <property type="project" value="InterPro"/>
</dbReference>
<dbReference type="GO" id="GO:0019825">
    <property type="term" value="F:oxygen binding"/>
    <property type="evidence" value="ECO:0007669"/>
    <property type="project" value="InterPro"/>
</dbReference>
<comment type="caution">
    <text evidence="2">The sequence shown here is derived from an EMBL/GenBank/DDBJ whole genome shotgun (WGS) entry which is preliminary data.</text>
</comment>
<dbReference type="InterPro" id="IPR012292">
    <property type="entry name" value="Globin/Proto"/>
</dbReference>
<evidence type="ECO:0000313" key="2">
    <source>
        <dbReference type="EMBL" id="MBE9397039.1"/>
    </source>
</evidence>
<dbReference type="InterPro" id="IPR039379">
    <property type="entry name" value="Protoglobin_sensor_dom"/>
</dbReference>
<evidence type="ECO:0000259" key="1">
    <source>
        <dbReference type="Pfam" id="PF11563"/>
    </source>
</evidence>
<dbReference type="SUPFAM" id="SSF46458">
    <property type="entry name" value="Globin-like"/>
    <property type="match status" value="1"/>
</dbReference>
<dbReference type="AlphaFoldDB" id="A0A8J7FCT0"/>
<protein>
    <recommendedName>
        <fullName evidence="1">Globin-sensor domain-containing protein</fullName>
    </recommendedName>
</protein>
<reference evidence="2" key="1">
    <citation type="submission" date="2020-10" db="EMBL/GenBank/DDBJ databases">
        <title>Bacterium isolated from coastal waters sediment.</title>
        <authorList>
            <person name="Chen R.-J."/>
            <person name="Lu D.-C."/>
            <person name="Zhu K.-L."/>
            <person name="Du Z.-J."/>
        </authorList>
    </citation>
    <scope>NUCLEOTIDE SEQUENCE</scope>
    <source>
        <strain evidence="2">N1Y112</strain>
    </source>
</reference>
<keyword evidence="3" id="KW-1185">Reference proteome</keyword>
<dbReference type="RefSeq" id="WP_193952585.1">
    <property type="nucleotide sequence ID" value="NZ_JADEYS010000005.1"/>
</dbReference>
<name>A0A8J7FCT0_9GAMM</name>